<protein>
    <submittedName>
        <fullName evidence="1">Uncharacterized protein</fullName>
    </submittedName>
</protein>
<dbReference type="Proteomes" id="UP000002489">
    <property type="component" value="Unassembled WGS sequence"/>
</dbReference>
<reference evidence="2" key="1">
    <citation type="journal article" date="2012" name="Mol. Plant Microbe Interact.">
        <title>A highly conserved effector in Fusarium oxysporum is required for full virulence on Arabidopsis.</title>
        <authorList>
            <person name="Thatcher L.F."/>
            <person name="Gardiner D.M."/>
            <person name="Kazan K."/>
            <person name="Manners J."/>
        </authorList>
    </citation>
    <scope>NUCLEOTIDE SEQUENCE [LARGE SCALE GENOMIC DNA]</scope>
    <source>
        <strain evidence="2">Fo5176</strain>
    </source>
</reference>
<dbReference type="EnsemblFungi" id="FOXG_16219T0">
    <property type="protein sequence ID" value="FOXG_16219P0"/>
    <property type="gene ID" value="FOXG_16219"/>
</dbReference>
<dbReference type="VEuPathDB" id="FungiDB:FOXG_16219"/>
<dbReference type="AlphaFoldDB" id="A0A0D2XS99"/>
<reference evidence="1" key="2">
    <citation type="submission" date="2025-05" db="UniProtKB">
        <authorList>
            <consortium name="EnsemblFungi"/>
        </authorList>
    </citation>
    <scope>IDENTIFICATION</scope>
    <source>
        <strain evidence="1">4287 / CBS 123668 / FGSC 9935 / NRRL 34936</strain>
    </source>
</reference>
<gene>
    <name evidence="1" type="primary">28948642</name>
</gene>
<evidence type="ECO:0000313" key="1">
    <source>
        <dbReference type="EnsemblFungi" id="FOXG_06851P0"/>
    </source>
</evidence>
<dbReference type="EnsemblFungi" id="FOXG_06851T0">
    <property type="protein sequence ID" value="FOXG_06851P0"/>
    <property type="gene ID" value="FOXG_06851"/>
</dbReference>
<sequence>MGRWRAGDDSRACHLPYTLSTDDLAPFWSSIVQKADSFLVQTKSGEGVAYFKNPRLLFQSHDLKNIFATPSLHETMTLVHDIILSGMDPEQLDLHSCWLDIGTRDYVPGQNRGSDNRVEPFTLLWKSDCHQHLHQRLSAIAPATPPAASHFRSFLLRDIGTYHSRIKATGAITPGCPRSREPAVIRAKAYNCNKELFSVMYSNYRLFGSGYLPLLAFDDEMIDDLSSSSQSRERGTRTQLSRAAILKAWNANKRHLRSVSDPKMLSNYGVRKKVTLRFDIILIMRSNGYFQATRESHTGPLNRTAPLVGELSLHHLPFWTIPTKEINAILFTQAARFALPLDHIFFRAATGFAEQPAPSNVAERYVQSILGFYTAQMLCQLLVHSFIGEKMLYYDQWI</sequence>
<dbReference type="VEuPathDB" id="FungiDB:FOXG_06851"/>
<organism evidence="1 2">
    <name type="scientific">Fusarium oxysporum (strain Fo5176)</name>
    <name type="common">Fusarium vascular wilt</name>
    <dbReference type="NCBI Taxonomy" id="660025"/>
    <lineage>
        <taxon>Eukaryota</taxon>
        <taxon>Fungi</taxon>
        <taxon>Dikarya</taxon>
        <taxon>Ascomycota</taxon>
        <taxon>Pezizomycotina</taxon>
        <taxon>Sordariomycetes</taxon>
        <taxon>Hypocreomycetidae</taxon>
        <taxon>Hypocreales</taxon>
        <taxon>Nectriaceae</taxon>
        <taxon>Fusarium</taxon>
        <taxon>Fusarium oxysporum species complex</taxon>
    </lineage>
</organism>
<proteinExistence type="predicted"/>
<evidence type="ECO:0000313" key="2">
    <source>
        <dbReference type="Proteomes" id="UP000002489"/>
    </source>
</evidence>
<name>A0A0D2XS99_FUSOF</name>
<accession>A0A0D2XS99</accession>